<dbReference type="PANTHER" id="PTHR35902:SF6">
    <property type="entry name" value="CONSERVED WITHIN P. AEROPHILUM"/>
    <property type="match status" value="1"/>
</dbReference>
<name>A0A7C4BA08_THEPE</name>
<organism evidence="2">
    <name type="scientific">Thermofilum pendens</name>
    <dbReference type="NCBI Taxonomy" id="2269"/>
    <lineage>
        <taxon>Archaea</taxon>
        <taxon>Thermoproteota</taxon>
        <taxon>Thermoprotei</taxon>
        <taxon>Thermofilales</taxon>
        <taxon>Thermofilaceae</taxon>
        <taxon>Thermofilum</taxon>
    </lineage>
</organism>
<dbReference type="AlphaFoldDB" id="A0A7C4BA08"/>
<gene>
    <name evidence="2" type="ORF">ENV17_05925</name>
</gene>
<proteinExistence type="predicted"/>
<dbReference type="InterPro" id="IPR013783">
    <property type="entry name" value="Ig-like_fold"/>
</dbReference>
<reference evidence="2" key="1">
    <citation type="journal article" date="2020" name="mSystems">
        <title>Genome- and Community-Level Interaction Insights into Carbon Utilization and Element Cycling Functions of Hydrothermarchaeota in Hydrothermal Sediment.</title>
        <authorList>
            <person name="Zhou Z."/>
            <person name="Liu Y."/>
            <person name="Xu W."/>
            <person name="Pan J."/>
            <person name="Luo Z.H."/>
            <person name="Li M."/>
        </authorList>
    </citation>
    <scope>NUCLEOTIDE SEQUENCE [LARGE SCALE GENOMIC DNA]</scope>
    <source>
        <strain evidence="2">SpSt-735</strain>
    </source>
</reference>
<protein>
    <recommendedName>
        <fullName evidence="3">CARDB domain-containing protein</fullName>
    </recommendedName>
</protein>
<keyword evidence="1" id="KW-1133">Transmembrane helix</keyword>
<keyword evidence="1" id="KW-0812">Transmembrane</keyword>
<comment type="caution">
    <text evidence="2">The sequence shown here is derived from an EMBL/GenBank/DDBJ whole genome shotgun (WGS) entry which is preliminary data.</text>
</comment>
<sequence>MRAHLILAAAAALALIVLAAGQPLISQQGANQQRTGYRPAAFVFVVESVSTTGSSDATGVVQVAISYWGVRTLVNAQARLEPLCDARVTSEQPVLLGSWRPGTQKVAVFTVSLSKPAPRCGAKLFISWENAWDDSLATLTHEGGSTAFELSFGACWGEDLVLRVVPSTVYSGAPTSLSLEVENRGRFELTHLTLAVSAQGVAVLDASAPQTFQLDSLPPGGSAAFQLTVAPQSATPALVVTASYLGCSGSLVTRTYTLPLYVASGQAVLVAPDPAVVRAGSSARLKLHVVNVGGVPLYNVKLLLSLQRSPLSVTPSIIDVGELRPGEDRVIDVEVLVPTSASASEAVGYQVVYSTGSGSSAVLQGSFTLSVVFPAGLTITSIEAVPQQPQVGSNMIVAVTLVNDGTHPVYAVNLTATASEGLAPMRSPYAFLGQLNPQVLTSVPFSFRVLEPGVHEVKVTAVFRDPYGNVQRVERAVIVSAVPAQQASQGEQQRWNPLLLAAGLAAVILAAAFLWRRVRR</sequence>
<evidence type="ECO:0008006" key="3">
    <source>
        <dbReference type="Google" id="ProtNLM"/>
    </source>
</evidence>
<dbReference type="PANTHER" id="PTHR35902">
    <property type="entry name" value="S-LAYER DOMAIN-LIKE PROTEIN-RELATED"/>
    <property type="match status" value="1"/>
</dbReference>
<evidence type="ECO:0000313" key="2">
    <source>
        <dbReference type="EMBL" id="HGI43903.1"/>
    </source>
</evidence>
<dbReference type="Gene3D" id="2.60.40.10">
    <property type="entry name" value="Immunoglobulins"/>
    <property type="match status" value="1"/>
</dbReference>
<dbReference type="EMBL" id="DTFI01000145">
    <property type="protein sequence ID" value="HGI43903.1"/>
    <property type="molecule type" value="Genomic_DNA"/>
</dbReference>
<accession>A0A7C4BA08</accession>
<evidence type="ECO:0000256" key="1">
    <source>
        <dbReference type="SAM" id="Phobius"/>
    </source>
</evidence>
<keyword evidence="1" id="KW-0472">Membrane</keyword>
<feature type="transmembrane region" description="Helical" evidence="1">
    <location>
        <begin position="495"/>
        <end position="515"/>
    </location>
</feature>